<dbReference type="GO" id="GO:0006508">
    <property type="term" value="P:proteolysis"/>
    <property type="evidence" value="ECO:0007669"/>
    <property type="project" value="UniProtKB-KW"/>
</dbReference>
<dbReference type="RefSeq" id="WP_012647789.1">
    <property type="nucleotide sequence ID" value="NC_011979.1"/>
</dbReference>
<comment type="similarity">
    <text evidence="1 6">Belongs to the peptidase S1B family.</text>
</comment>
<evidence type="ECO:0000256" key="2">
    <source>
        <dbReference type="ARBA" id="ARBA00022670"/>
    </source>
</evidence>
<keyword evidence="2 6" id="KW-0645">Protease</keyword>
<keyword evidence="5 6" id="KW-0720">Serine protease</keyword>
<dbReference type="InterPro" id="IPR008256">
    <property type="entry name" value="Peptidase_S1B"/>
</dbReference>
<evidence type="ECO:0000256" key="5">
    <source>
        <dbReference type="ARBA" id="ARBA00022825"/>
    </source>
</evidence>
<evidence type="ECO:0000313" key="7">
    <source>
        <dbReference type="EMBL" id="ACM21061.1"/>
    </source>
</evidence>
<organism evidence="7 8">
    <name type="scientific">Geotalea daltonii (strain DSM 22248 / JCM 15807 / FRC-32)</name>
    <name type="common">Geobacter daltonii</name>
    <dbReference type="NCBI Taxonomy" id="316067"/>
    <lineage>
        <taxon>Bacteria</taxon>
        <taxon>Pseudomonadati</taxon>
        <taxon>Thermodesulfobacteriota</taxon>
        <taxon>Desulfuromonadia</taxon>
        <taxon>Geobacterales</taxon>
        <taxon>Geobacteraceae</taxon>
        <taxon>Geotalea</taxon>
    </lineage>
</organism>
<dbReference type="Proteomes" id="UP000007721">
    <property type="component" value="Chromosome"/>
</dbReference>
<protein>
    <recommendedName>
        <fullName evidence="6">Serine protease</fullName>
        <ecNumber evidence="6">3.4.21.-</ecNumber>
    </recommendedName>
</protein>
<accession>B9M1H9</accession>
<dbReference type="KEGG" id="geo:Geob_2711"/>
<evidence type="ECO:0000256" key="4">
    <source>
        <dbReference type="ARBA" id="ARBA00022801"/>
    </source>
</evidence>
<reference evidence="7 8" key="1">
    <citation type="submission" date="2009-01" db="EMBL/GenBank/DDBJ databases">
        <title>Complete sequence of Geobacter sp. FRC-32.</title>
        <authorList>
            <consortium name="US DOE Joint Genome Institute"/>
            <person name="Lucas S."/>
            <person name="Copeland A."/>
            <person name="Lapidus A."/>
            <person name="Glavina del Rio T."/>
            <person name="Dalin E."/>
            <person name="Tice H."/>
            <person name="Bruce D."/>
            <person name="Goodwin L."/>
            <person name="Pitluck S."/>
            <person name="Saunders E."/>
            <person name="Brettin T."/>
            <person name="Detter J.C."/>
            <person name="Han C."/>
            <person name="Larimer F."/>
            <person name="Land M."/>
            <person name="Hauser L."/>
            <person name="Kyrpides N."/>
            <person name="Ovchinnikova G."/>
            <person name="Kostka J."/>
            <person name="Richardson P."/>
        </authorList>
    </citation>
    <scope>NUCLEOTIDE SEQUENCE [LARGE SCALE GENOMIC DNA]</scope>
    <source>
        <strain evidence="8">DSM 22248 / JCM 15807 / FRC-32</strain>
    </source>
</reference>
<dbReference type="Pfam" id="PF13365">
    <property type="entry name" value="Trypsin_2"/>
    <property type="match status" value="1"/>
</dbReference>
<dbReference type="InterPro" id="IPR043504">
    <property type="entry name" value="Peptidase_S1_PA_chymotrypsin"/>
</dbReference>
<dbReference type="InterPro" id="IPR046880">
    <property type="entry name" value="TPR-S"/>
</dbReference>
<proteinExistence type="inferred from homology"/>
<evidence type="ECO:0000256" key="3">
    <source>
        <dbReference type="ARBA" id="ARBA00022729"/>
    </source>
</evidence>
<sequence length="505" mass="55793">MEPACFLKELRTAVDEFRHTDVGTLLDQVNLDDFDGGQIKKTLTILRRKRLFPELEATTKKLIACGKETPLVRRLQVQALIDQNMIEESLGILQALPTEHRNDPREGPELCGLSGRAFKQLYVNGAGRDNLGKAIREYKSCWTNRMGDYRWHGINLVALLARAELDGIDIPGGPNRELIAREILGEIDDLGQNATIWDHATAMEASVALLDTDGALRWAKDYVRHPCVDAFELGSTLRQMKEVWRLSGTELGNKLLPVLEYEFLQRQGAELQVTSLAVADIGGFQAVYGNEAAVPIAWLDNMFERCKAVGRVIRTGTGEAIGSGFLVRGSELCLGWGDAPVFVTNAHVVSDRSEDNAPLRSGDGSVEFTRIYGRPRVELGNILHTSAKDELDVTVLQVNPPLGTSVLSPSFYPPVVPGEGQAPQRIYVIGHPGGRELEVTLYDNSLVACSDNRFVHYRSPTEGGHSGSPVFTREWKAIAVHHRNRQELQVNEGVLFGPICDVLKI</sequence>
<dbReference type="EC" id="3.4.21.-" evidence="6"/>
<evidence type="ECO:0000256" key="6">
    <source>
        <dbReference type="RuleBase" id="RU004296"/>
    </source>
</evidence>
<dbReference type="InterPro" id="IPR009003">
    <property type="entry name" value="Peptidase_S1_PA"/>
</dbReference>
<dbReference type="OrthoDB" id="513782at2"/>
<dbReference type="GO" id="GO:0008236">
    <property type="term" value="F:serine-type peptidase activity"/>
    <property type="evidence" value="ECO:0007669"/>
    <property type="project" value="UniProtKB-KW"/>
</dbReference>
<evidence type="ECO:0000313" key="8">
    <source>
        <dbReference type="Proteomes" id="UP000007721"/>
    </source>
</evidence>
<dbReference type="AlphaFoldDB" id="B9M1H9"/>
<dbReference type="Gene3D" id="2.40.10.10">
    <property type="entry name" value="Trypsin-like serine proteases"/>
    <property type="match status" value="2"/>
</dbReference>
<keyword evidence="3" id="KW-0732">Signal</keyword>
<keyword evidence="4 6" id="KW-0378">Hydrolase</keyword>
<dbReference type="SUPFAM" id="SSF50494">
    <property type="entry name" value="Trypsin-like serine proteases"/>
    <property type="match status" value="1"/>
</dbReference>
<name>B9M1H9_GEODF</name>
<gene>
    <name evidence="7" type="ordered locus">Geob_2711</name>
</gene>
<dbReference type="EMBL" id="CP001390">
    <property type="protein sequence ID" value="ACM21061.1"/>
    <property type="molecule type" value="Genomic_DNA"/>
</dbReference>
<keyword evidence="8" id="KW-1185">Reference proteome</keyword>
<dbReference type="PRINTS" id="PR00839">
    <property type="entry name" value="V8PROTEASE"/>
</dbReference>
<dbReference type="STRING" id="316067.Geob_2711"/>
<dbReference type="Pfam" id="PF20308">
    <property type="entry name" value="TPR-S"/>
    <property type="match status" value="1"/>
</dbReference>
<dbReference type="HOGENOM" id="CLU_482973_0_0_7"/>
<evidence type="ECO:0000256" key="1">
    <source>
        <dbReference type="ARBA" id="ARBA00008764"/>
    </source>
</evidence>
<dbReference type="eggNOG" id="COG3591">
    <property type="taxonomic scope" value="Bacteria"/>
</dbReference>